<evidence type="ECO:0000313" key="1">
    <source>
        <dbReference type="EMBL" id="SHJ37333.1"/>
    </source>
</evidence>
<dbReference type="RefSeq" id="WP_073104429.1">
    <property type="nucleotide sequence ID" value="NZ_FQZY01000007.1"/>
</dbReference>
<name>A0A1M6IS60_9FIRM</name>
<dbReference type="AlphaFoldDB" id="A0A1M6IS60"/>
<organism evidence="1 2">
    <name type="scientific">Hespellia stercorisuis DSM 15480</name>
    <dbReference type="NCBI Taxonomy" id="1121950"/>
    <lineage>
        <taxon>Bacteria</taxon>
        <taxon>Bacillati</taxon>
        <taxon>Bacillota</taxon>
        <taxon>Clostridia</taxon>
        <taxon>Lachnospirales</taxon>
        <taxon>Lachnospiraceae</taxon>
        <taxon>Hespellia</taxon>
    </lineage>
</organism>
<sequence>MKQNLKISVSKEPRTDGILSCRNIGVRERILRFLFGEKQKITILVPGDSVEEVSICEVKEGGCENESC</sequence>
<protein>
    <submittedName>
        <fullName evidence="1">Uncharacterized protein</fullName>
    </submittedName>
</protein>
<dbReference type="OrthoDB" id="1707312at2"/>
<keyword evidence="2" id="KW-1185">Reference proteome</keyword>
<gene>
    <name evidence="1" type="ORF">SAMN02745243_00457</name>
</gene>
<dbReference type="Proteomes" id="UP000184301">
    <property type="component" value="Unassembled WGS sequence"/>
</dbReference>
<proteinExistence type="predicted"/>
<dbReference type="EMBL" id="FQZY01000007">
    <property type="protein sequence ID" value="SHJ37333.1"/>
    <property type="molecule type" value="Genomic_DNA"/>
</dbReference>
<reference evidence="1 2" key="1">
    <citation type="submission" date="2016-11" db="EMBL/GenBank/DDBJ databases">
        <authorList>
            <person name="Jaros S."/>
            <person name="Januszkiewicz K."/>
            <person name="Wedrychowicz H."/>
        </authorList>
    </citation>
    <scope>NUCLEOTIDE SEQUENCE [LARGE SCALE GENOMIC DNA]</scope>
    <source>
        <strain evidence="1 2">DSM 15480</strain>
    </source>
</reference>
<evidence type="ECO:0000313" key="2">
    <source>
        <dbReference type="Proteomes" id="UP000184301"/>
    </source>
</evidence>
<dbReference type="STRING" id="1121950.SAMN02745243_00457"/>
<accession>A0A1M6IS60</accession>